<keyword evidence="3" id="KW-0813">Transport</keyword>
<keyword evidence="6 8" id="KW-1133">Transmembrane helix</keyword>
<dbReference type="Pfam" id="PF00892">
    <property type="entry name" value="EamA"/>
    <property type="match status" value="1"/>
</dbReference>
<reference evidence="11" key="1">
    <citation type="journal article" date="2019" name="Int. J. Syst. Evol. Microbiol.">
        <title>The Global Catalogue of Microorganisms (GCM) 10K type strain sequencing project: providing services to taxonomists for standard genome sequencing and annotation.</title>
        <authorList>
            <consortium name="The Broad Institute Genomics Platform"/>
            <consortium name="The Broad Institute Genome Sequencing Center for Infectious Disease"/>
            <person name="Wu L."/>
            <person name="Ma J."/>
        </authorList>
    </citation>
    <scope>NUCLEOTIDE SEQUENCE [LARGE SCALE GENOMIC DNA]</scope>
    <source>
        <strain evidence="11">NBRC 108755</strain>
    </source>
</reference>
<accession>A0ABQ6JT90</accession>
<dbReference type="RefSeq" id="WP_284299445.1">
    <property type="nucleotide sequence ID" value="NZ_BSVA01000001.1"/>
</dbReference>
<comment type="subcellular location">
    <subcellularLocation>
        <location evidence="1">Cell membrane</location>
        <topology evidence="1">Multi-pass membrane protein</topology>
    </subcellularLocation>
</comment>
<keyword evidence="11" id="KW-1185">Reference proteome</keyword>
<evidence type="ECO:0000256" key="4">
    <source>
        <dbReference type="ARBA" id="ARBA00022475"/>
    </source>
</evidence>
<protein>
    <submittedName>
        <fullName evidence="10">Protein RarD</fullName>
    </submittedName>
</protein>
<feature type="transmembrane region" description="Helical" evidence="8">
    <location>
        <begin position="156"/>
        <end position="172"/>
    </location>
</feature>
<evidence type="ECO:0000256" key="5">
    <source>
        <dbReference type="ARBA" id="ARBA00022692"/>
    </source>
</evidence>
<keyword evidence="5 8" id="KW-0812">Transmembrane</keyword>
<organism evidence="10 11">
    <name type="scientific">Homoserinibacter gongjuensis</name>
    <dbReference type="NCBI Taxonomy" id="1162968"/>
    <lineage>
        <taxon>Bacteria</taxon>
        <taxon>Bacillati</taxon>
        <taxon>Actinomycetota</taxon>
        <taxon>Actinomycetes</taxon>
        <taxon>Micrococcales</taxon>
        <taxon>Microbacteriaceae</taxon>
        <taxon>Homoserinibacter</taxon>
    </lineage>
</organism>
<evidence type="ECO:0000256" key="8">
    <source>
        <dbReference type="SAM" id="Phobius"/>
    </source>
</evidence>
<gene>
    <name evidence="10" type="ORF">GCM10025869_17430</name>
</gene>
<dbReference type="PANTHER" id="PTHR22911">
    <property type="entry name" value="ACYL-MALONYL CONDENSING ENZYME-RELATED"/>
    <property type="match status" value="1"/>
</dbReference>
<feature type="transmembrane region" description="Helical" evidence="8">
    <location>
        <begin position="12"/>
        <end position="32"/>
    </location>
</feature>
<name>A0ABQ6JT90_9MICO</name>
<sequence>MSAEPTRRRGGGTGLVFAIGAYVLWGFLPGFFLLLEPASAWEIVAFRVLMSLVFCAVLLTVTRGWRGLFGLSRQPRVLFTMALAGALIYVNWQVFVIAALTGHVVEGSLGYFINPVITVALGVVLLRERLRPLQWIAVGVSVVAILVIAIGYGAFPWIALTLALSFGFYGFIKKRVGAQVDAVSGLTLETAWLAPVAVVQLAVTGAVVGLSFGSLGPVHLALMIATGVVTAVPLLLFAAAARRLPLVALGLTQYLTPVLQFLTGVFLLHEPMPTGRWIGFCLVWLALVLLTIDMIRAARAGRRASLPVA</sequence>
<comment type="similarity">
    <text evidence="2">Belongs to the EamA transporter family.</text>
</comment>
<dbReference type="InterPro" id="IPR037185">
    <property type="entry name" value="EmrE-like"/>
</dbReference>
<evidence type="ECO:0000256" key="7">
    <source>
        <dbReference type="ARBA" id="ARBA00023136"/>
    </source>
</evidence>
<feature type="transmembrane region" description="Helical" evidence="8">
    <location>
        <begin position="133"/>
        <end position="150"/>
    </location>
</feature>
<evidence type="ECO:0000313" key="11">
    <source>
        <dbReference type="Proteomes" id="UP001157069"/>
    </source>
</evidence>
<dbReference type="EMBL" id="BSVA01000001">
    <property type="protein sequence ID" value="GMA91214.1"/>
    <property type="molecule type" value="Genomic_DNA"/>
</dbReference>
<feature type="transmembrane region" description="Helical" evidence="8">
    <location>
        <begin position="77"/>
        <end position="102"/>
    </location>
</feature>
<evidence type="ECO:0000256" key="3">
    <source>
        <dbReference type="ARBA" id="ARBA00022448"/>
    </source>
</evidence>
<dbReference type="InterPro" id="IPR000620">
    <property type="entry name" value="EamA_dom"/>
</dbReference>
<feature type="transmembrane region" description="Helical" evidence="8">
    <location>
        <begin position="246"/>
        <end position="268"/>
    </location>
</feature>
<feature type="transmembrane region" description="Helical" evidence="8">
    <location>
        <begin position="44"/>
        <end position="65"/>
    </location>
</feature>
<dbReference type="PANTHER" id="PTHR22911:SF137">
    <property type="entry name" value="SOLUTE CARRIER FAMILY 35 MEMBER G2-RELATED"/>
    <property type="match status" value="1"/>
</dbReference>
<dbReference type="InterPro" id="IPR004626">
    <property type="entry name" value="RarD"/>
</dbReference>
<keyword evidence="4" id="KW-1003">Cell membrane</keyword>
<proteinExistence type="inferred from homology"/>
<evidence type="ECO:0000256" key="6">
    <source>
        <dbReference type="ARBA" id="ARBA00022989"/>
    </source>
</evidence>
<evidence type="ECO:0000313" key="10">
    <source>
        <dbReference type="EMBL" id="GMA91214.1"/>
    </source>
</evidence>
<evidence type="ECO:0000259" key="9">
    <source>
        <dbReference type="Pfam" id="PF00892"/>
    </source>
</evidence>
<feature type="transmembrane region" description="Helical" evidence="8">
    <location>
        <begin position="108"/>
        <end position="126"/>
    </location>
</feature>
<feature type="domain" description="EamA" evidence="9">
    <location>
        <begin position="13"/>
        <end position="149"/>
    </location>
</feature>
<feature type="transmembrane region" description="Helical" evidence="8">
    <location>
        <begin position="274"/>
        <end position="295"/>
    </location>
</feature>
<evidence type="ECO:0000256" key="2">
    <source>
        <dbReference type="ARBA" id="ARBA00007362"/>
    </source>
</evidence>
<feature type="transmembrane region" description="Helical" evidence="8">
    <location>
        <begin position="192"/>
        <end position="212"/>
    </location>
</feature>
<comment type="caution">
    <text evidence="10">The sequence shown here is derived from an EMBL/GenBank/DDBJ whole genome shotgun (WGS) entry which is preliminary data.</text>
</comment>
<dbReference type="SUPFAM" id="SSF103481">
    <property type="entry name" value="Multidrug resistance efflux transporter EmrE"/>
    <property type="match status" value="2"/>
</dbReference>
<feature type="transmembrane region" description="Helical" evidence="8">
    <location>
        <begin position="218"/>
        <end position="239"/>
    </location>
</feature>
<dbReference type="NCBIfam" id="TIGR00688">
    <property type="entry name" value="rarD"/>
    <property type="match status" value="1"/>
</dbReference>
<keyword evidence="7 8" id="KW-0472">Membrane</keyword>
<evidence type="ECO:0000256" key="1">
    <source>
        <dbReference type="ARBA" id="ARBA00004651"/>
    </source>
</evidence>
<dbReference type="Gene3D" id="1.10.3730.20">
    <property type="match status" value="1"/>
</dbReference>
<dbReference type="Proteomes" id="UP001157069">
    <property type="component" value="Unassembled WGS sequence"/>
</dbReference>